<feature type="compositionally biased region" description="Polar residues" evidence="1">
    <location>
        <begin position="970"/>
        <end position="981"/>
    </location>
</feature>
<keyword evidence="3" id="KW-1185">Reference proteome</keyword>
<reference evidence="2" key="1">
    <citation type="submission" date="2019-10" db="EMBL/GenBank/DDBJ databases">
        <title>The sequence and de novo assembly of the wild yak genome.</title>
        <authorList>
            <person name="Liu Y."/>
        </authorList>
    </citation>
    <scope>NUCLEOTIDE SEQUENCE [LARGE SCALE GENOMIC DNA]</scope>
    <source>
        <strain evidence="2">WY2019</strain>
    </source>
</reference>
<comment type="caution">
    <text evidence="2">The sequence shown here is derived from an EMBL/GenBank/DDBJ whole genome shotgun (WGS) entry which is preliminary data.</text>
</comment>
<feature type="region of interest" description="Disordered" evidence="1">
    <location>
        <begin position="71"/>
        <end position="97"/>
    </location>
</feature>
<feature type="compositionally biased region" description="Acidic residues" evidence="1">
    <location>
        <begin position="855"/>
        <end position="864"/>
    </location>
</feature>
<feature type="region of interest" description="Disordered" evidence="1">
    <location>
        <begin position="719"/>
        <end position="752"/>
    </location>
</feature>
<feature type="region of interest" description="Disordered" evidence="1">
    <location>
        <begin position="848"/>
        <end position="1172"/>
    </location>
</feature>
<feature type="compositionally biased region" description="Basic and acidic residues" evidence="1">
    <location>
        <begin position="629"/>
        <end position="642"/>
    </location>
</feature>
<sequence>MKEKNGFNILNLSHYERDYAAKEMKYVATFIVCDLVNSVAKSGIQFFKKPKAILPAHQRASERGSLPLLVQSSTCYDPGGGSSQGQRAEEEQPSPRWTQTVADSLCQLTRDPTAGKAKDMERLIPETKTSPSQLNKSQSCMATDIPFKRQSSHGSQGAAFSGEESEESITQETSKWAKRPKCHRSSKQGHYRQTIRPAHESEDKVDFPDPLVKAHQRTYTYLHACLSKYEAVLSITHQATQTHELLQPMVSFLMLCFDEVNQLLEEISKDGDKLLQEVRKDLAWPLKKGEPQEQPDLLQQLLQYTVSKLQELSSTVALLTSSLLEGSGSYLNAAAAHLGNKLSTKRGADEHLLRALGHLESLASSHSDPEAWDLPLCSEDSGIGADNESVQLADKLGKQASWDLVPEAAEWRPAISPTVEARLSGHTWQQSPFRMGLDGPQDCPLSRPLTAKVHPAVQGGSGSPWSSVAGPENTASRPWGLGQSAPCGPPGMGTSGEAHLSKGSRCMDAPSFSEGEDSSSEEEEDKGSCTSPCTWRKNASHPRPRSSPASAESPFQPHPQRLRSPQAREMVLKMKEAISEKIKFVPVPSEHQDWMEEEERTTVPPRPSTASGSRKAPSRQRRSQSEGCLKSHTEDTTLQELRRVQRDLSQRLEAFYSLGTRWQGQSQEPVTQPRAATLRPDNRCWVVPSSAISKLKSSFTKNFSILPSQDKSILQKCCSRPEGEQPGQGKAEGLPSIIPPGERAHEAPAVRDQTIRSCPTRTSVKKLIETFSPTESLRTLGDSQDLGPSPCPKKWGVPSMSPRFPIYRGLAPLYPKPRISPAVGGESLRMGPGWRPLAPTFPPLLTAEATKSEDLNWETEENPEDLPPPPLEILMDQSFTSLEPPESNKPAESPLEGTHVPGLGGTGSARRTWASPRLRVSMSPTDLLPSKSTATLTRARSTEPGNSKGSCNTGKLALDFNHPPAASGNPEVQSSRAQSQVRADRASGLSKPPRKVIHWLHSSHTSGQNRISEPSLTRPMRGPHSPEAPRQTQGRSPVLVRKASPTRAHWTPRVDKRHSGLPSTHRSAQPSAPCVHGSPSPPLSPPVSPRGLSPPTVKKRASPPLQHKLPSPPSASPLAQHKISSPPPQRTEAGSLASGPSPSPPASPSQGPKETQDSEDSRAATASGNTRSIFCPATSSLFEAKLPFSTVHPLTPSSLPPEAGGPLETPTGGWRGSSGPRMRTDSQRGTTLCALNPQPFIRRTASDPRPGVRLHLPVPGATSSACESQHESSGSEESPKDTEPWKSPCGLELKGNGRGVPSPELCVLGHGLQREASVGHAQDKSQQKEVT</sequence>
<feature type="compositionally biased region" description="Basic and acidic residues" evidence="1">
    <location>
        <begin position="570"/>
        <end position="583"/>
    </location>
</feature>
<feature type="region of interest" description="Disordered" evidence="1">
    <location>
        <begin position="148"/>
        <end position="204"/>
    </location>
</feature>
<gene>
    <name evidence="2" type="ORF">E5288_WYG018135</name>
</gene>
<name>A0A6B0RCH6_9CETA</name>
<proteinExistence type="predicted"/>
<dbReference type="EMBL" id="VBQZ03000040">
    <property type="protein sequence ID" value="MXQ87690.1"/>
    <property type="molecule type" value="Genomic_DNA"/>
</dbReference>
<feature type="compositionally biased region" description="Basic residues" evidence="1">
    <location>
        <begin position="176"/>
        <end position="190"/>
    </location>
</feature>
<feature type="compositionally biased region" description="Acidic residues" evidence="1">
    <location>
        <begin position="514"/>
        <end position="525"/>
    </location>
</feature>
<dbReference type="GO" id="GO:0001750">
    <property type="term" value="C:photoreceptor outer segment"/>
    <property type="evidence" value="ECO:0007669"/>
    <property type="project" value="TreeGrafter"/>
</dbReference>
<feature type="compositionally biased region" description="Polar residues" evidence="1">
    <location>
        <begin position="1061"/>
        <end position="1070"/>
    </location>
</feature>
<dbReference type="GO" id="GO:1903546">
    <property type="term" value="P:protein localization to photoreceptor outer segment"/>
    <property type="evidence" value="ECO:0007669"/>
    <property type="project" value="TreeGrafter"/>
</dbReference>
<dbReference type="PANTHER" id="PTHR22017:SF0">
    <property type="entry name" value="PHOTORECEPTOR CILIUM ACTIN REGULATOR"/>
    <property type="match status" value="1"/>
</dbReference>
<dbReference type="InterPro" id="IPR029352">
    <property type="entry name" value="PCARE"/>
</dbReference>
<dbReference type="PANTHER" id="PTHR22017">
    <property type="entry name" value="PHOTORECEPTOR CILIUM ACTIN REGULATOR"/>
    <property type="match status" value="1"/>
</dbReference>
<feature type="region of interest" description="Disordered" evidence="1">
    <location>
        <begin position="455"/>
        <end position="642"/>
    </location>
</feature>
<evidence type="ECO:0008006" key="4">
    <source>
        <dbReference type="Google" id="ProtNLM"/>
    </source>
</evidence>
<dbReference type="Proteomes" id="UP000322234">
    <property type="component" value="Unassembled WGS sequence"/>
</dbReference>
<feature type="compositionally biased region" description="Polar residues" evidence="1">
    <location>
        <begin position="1002"/>
        <end position="1015"/>
    </location>
</feature>
<feature type="compositionally biased region" description="Pro residues" evidence="1">
    <location>
        <begin position="1079"/>
        <end position="1088"/>
    </location>
</feature>
<protein>
    <recommendedName>
        <fullName evidence="4">Photoreceptor cilium actin regulator</fullName>
    </recommendedName>
</protein>
<feature type="compositionally biased region" description="Polar residues" evidence="1">
    <location>
        <begin position="930"/>
        <end position="953"/>
    </location>
</feature>
<dbReference type="GO" id="GO:0001917">
    <property type="term" value="C:photoreceptor inner segment"/>
    <property type="evidence" value="ECO:0007669"/>
    <property type="project" value="TreeGrafter"/>
</dbReference>
<dbReference type="GO" id="GO:0035845">
    <property type="term" value="P:photoreceptor cell outer segment organization"/>
    <property type="evidence" value="ECO:0007669"/>
    <property type="project" value="TreeGrafter"/>
</dbReference>
<evidence type="ECO:0000256" key="1">
    <source>
        <dbReference type="SAM" id="MobiDB-lite"/>
    </source>
</evidence>
<feature type="region of interest" description="Disordered" evidence="1">
    <location>
        <begin position="1193"/>
        <end position="1305"/>
    </location>
</feature>
<evidence type="ECO:0000313" key="2">
    <source>
        <dbReference type="EMBL" id="MXQ87690.1"/>
    </source>
</evidence>
<dbReference type="Pfam" id="PF15449">
    <property type="entry name" value="Retinal"/>
    <property type="match status" value="1"/>
</dbReference>
<accession>A0A6B0RCH6</accession>
<evidence type="ECO:0000313" key="3">
    <source>
        <dbReference type="Proteomes" id="UP000322234"/>
    </source>
</evidence>
<organism evidence="2 3">
    <name type="scientific">Bos mutus</name>
    <name type="common">wild yak</name>
    <dbReference type="NCBI Taxonomy" id="72004"/>
    <lineage>
        <taxon>Eukaryota</taxon>
        <taxon>Metazoa</taxon>
        <taxon>Chordata</taxon>
        <taxon>Craniata</taxon>
        <taxon>Vertebrata</taxon>
        <taxon>Euteleostomi</taxon>
        <taxon>Mammalia</taxon>
        <taxon>Eutheria</taxon>
        <taxon>Laurasiatheria</taxon>
        <taxon>Artiodactyla</taxon>
        <taxon>Ruminantia</taxon>
        <taxon>Pecora</taxon>
        <taxon>Bovidae</taxon>
        <taxon>Bovinae</taxon>
        <taxon>Bos</taxon>
    </lineage>
</organism>